<evidence type="ECO:0000259" key="2">
    <source>
        <dbReference type="PROSITE" id="PS51253"/>
    </source>
</evidence>
<accession>A0A3N4HU44</accession>
<organism evidence="3 4">
    <name type="scientific">Ascobolus immersus RN42</name>
    <dbReference type="NCBI Taxonomy" id="1160509"/>
    <lineage>
        <taxon>Eukaryota</taxon>
        <taxon>Fungi</taxon>
        <taxon>Dikarya</taxon>
        <taxon>Ascomycota</taxon>
        <taxon>Pezizomycotina</taxon>
        <taxon>Pezizomycetes</taxon>
        <taxon>Pezizales</taxon>
        <taxon>Ascobolaceae</taxon>
        <taxon>Ascobolus</taxon>
    </lineage>
</organism>
<dbReference type="InterPro" id="IPR006600">
    <property type="entry name" value="HTH_CenpB_DNA-bd_dom"/>
</dbReference>
<dbReference type="OrthoDB" id="4457643at2759"/>
<dbReference type="InterPro" id="IPR004875">
    <property type="entry name" value="DDE_SF_endonuclease_dom"/>
</dbReference>
<feature type="non-terminal residue" evidence="3">
    <location>
        <position position="296"/>
    </location>
</feature>
<dbReference type="EMBL" id="ML119737">
    <property type="protein sequence ID" value="RPA76807.1"/>
    <property type="molecule type" value="Genomic_DNA"/>
</dbReference>
<keyword evidence="1" id="KW-0238">DNA-binding</keyword>
<dbReference type="Pfam" id="PF03184">
    <property type="entry name" value="DDE_1"/>
    <property type="match status" value="1"/>
</dbReference>
<name>A0A3N4HU44_ASCIM</name>
<evidence type="ECO:0000313" key="3">
    <source>
        <dbReference type="EMBL" id="RPA76807.1"/>
    </source>
</evidence>
<dbReference type="GO" id="GO:0005634">
    <property type="term" value="C:nucleus"/>
    <property type="evidence" value="ECO:0007669"/>
    <property type="project" value="TreeGrafter"/>
</dbReference>
<dbReference type="PANTHER" id="PTHR19303">
    <property type="entry name" value="TRANSPOSON"/>
    <property type="match status" value="1"/>
</dbReference>
<dbReference type="AlphaFoldDB" id="A0A3N4HU44"/>
<dbReference type="InterPro" id="IPR050863">
    <property type="entry name" value="CenT-Element_Derived"/>
</dbReference>
<evidence type="ECO:0000313" key="4">
    <source>
        <dbReference type="Proteomes" id="UP000275078"/>
    </source>
</evidence>
<sequence>MLREMVVQVAQQRNRNFKKLGKRWINRFMHRHPELRSKMSCALDKQRKLAGTVSILEAFYAELIRIIIRYNIQIQHCHNCDEKGCVIGQSGKEKVIIPHGKRHAFVVQDGGREMITILETISAAARTMEELVFGPDWTDRRKRALEDAARHQTIPPFVIIKCENYMSSYLVKFFQDENGREGVLPGCGFASSPNGWTSKQIFRWWIEHHFHVYTKPSDPSQHRLLILDGHNSHITVDSLEFCRRNNIHILCLPAHTTHLLQPLDVGMFRPLQRAYGKAVDDWSRTGYASISKGDFF</sequence>
<keyword evidence="4" id="KW-1185">Reference proteome</keyword>
<proteinExistence type="predicted"/>
<dbReference type="PANTHER" id="PTHR19303:SF74">
    <property type="entry name" value="POGO TRANSPOSABLE ELEMENT WITH KRAB DOMAIN"/>
    <property type="match status" value="1"/>
</dbReference>
<reference evidence="3 4" key="1">
    <citation type="journal article" date="2018" name="Nat. Ecol. Evol.">
        <title>Pezizomycetes genomes reveal the molecular basis of ectomycorrhizal truffle lifestyle.</title>
        <authorList>
            <person name="Murat C."/>
            <person name="Payen T."/>
            <person name="Noel B."/>
            <person name="Kuo A."/>
            <person name="Morin E."/>
            <person name="Chen J."/>
            <person name="Kohler A."/>
            <person name="Krizsan K."/>
            <person name="Balestrini R."/>
            <person name="Da Silva C."/>
            <person name="Montanini B."/>
            <person name="Hainaut M."/>
            <person name="Levati E."/>
            <person name="Barry K.W."/>
            <person name="Belfiori B."/>
            <person name="Cichocki N."/>
            <person name="Clum A."/>
            <person name="Dockter R.B."/>
            <person name="Fauchery L."/>
            <person name="Guy J."/>
            <person name="Iotti M."/>
            <person name="Le Tacon F."/>
            <person name="Lindquist E.A."/>
            <person name="Lipzen A."/>
            <person name="Malagnac F."/>
            <person name="Mello A."/>
            <person name="Molinier V."/>
            <person name="Miyauchi S."/>
            <person name="Poulain J."/>
            <person name="Riccioni C."/>
            <person name="Rubini A."/>
            <person name="Sitrit Y."/>
            <person name="Splivallo R."/>
            <person name="Traeger S."/>
            <person name="Wang M."/>
            <person name="Zifcakova L."/>
            <person name="Wipf D."/>
            <person name="Zambonelli A."/>
            <person name="Paolocci F."/>
            <person name="Nowrousian M."/>
            <person name="Ottonello S."/>
            <person name="Baldrian P."/>
            <person name="Spatafora J.W."/>
            <person name="Henrissat B."/>
            <person name="Nagy L.G."/>
            <person name="Aury J.M."/>
            <person name="Wincker P."/>
            <person name="Grigoriev I.V."/>
            <person name="Bonfante P."/>
            <person name="Martin F.M."/>
        </authorList>
    </citation>
    <scope>NUCLEOTIDE SEQUENCE [LARGE SCALE GENOMIC DNA]</scope>
    <source>
        <strain evidence="3 4">RN42</strain>
    </source>
</reference>
<dbReference type="STRING" id="1160509.A0A3N4HU44"/>
<protein>
    <submittedName>
        <fullName evidence="3">DDE-domain-containing protein</fullName>
    </submittedName>
</protein>
<evidence type="ECO:0000256" key="1">
    <source>
        <dbReference type="ARBA" id="ARBA00023125"/>
    </source>
</evidence>
<gene>
    <name evidence="3" type="ORF">BJ508DRAFT_364861</name>
</gene>
<dbReference type="GO" id="GO:0003677">
    <property type="term" value="F:DNA binding"/>
    <property type="evidence" value="ECO:0007669"/>
    <property type="project" value="UniProtKB-KW"/>
</dbReference>
<feature type="domain" description="HTH CENPB-type" evidence="2">
    <location>
        <begin position="1"/>
        <end position="38"/>
    </location>
</feature>
<dbReference type="PROSITE" id="PS51253">
    <property type="entry name" value="HTH_CENPB"/>
    <property type="match status" value="1"/>
</dbReference>
<dbReference type="Proteomes" id="UP000275078">
    <property type="component" value="Unassembled WGS sequence"/>
</dbReference>